<comment type="caution">
    <text evidence="1">The sequence shown here is derived from an EMBL/GenBank/DDBJ whole genome shotgun (WGS) entry which is preliminary data.</text>
</comment>
<reference evidence="1" key="1">
    <citation type="submission" date="2023-07" db="EMBL/GenBank/DDBJ databases">
        <authorList>
            <person name="Stuckert A."/>
        </authorList>
    </citation>
    <scope>NUCLEOTIDE SEQUENCE</scope>
</reference>
<organism evidence="1 2">
    <name type="scientific">Ranitomeya imitator</name>
    <name type="common">mimic poison frog</name>
    <dbReference type="NCBI Taxonomy" id="111125"/>
    <lineage>
        <taxon>Eukaryota</taxon>
        <taxon>Metazoa</taxon>
        <taxon>Chordata</taxon>
        <taxon>Craniata</taxon>
        <taxon>Vertebrata</taxon>
        <taxon>Euteleostomi</taxon>
        <taxon>Amphibia</taxon>
        <taxon>Batrachia</taxon>
        <taxon>Anura</taxon>
        <taxon>Neobatrachia</taxon>
        <taxon>Hyloidea</taxon>
        <taxon>Dendrobatidae</taxon>
        <taxon>Dendrobatinae</taxon>
        <taxon>Ranitomeya</taxon>
    </lineage>
</organism>
<protein>
    <submittedName>
        <fullName evidence="1">Uncharacterized protein</fullName>
    </submittedName>
</protein>
<gene>
    <name evidence="1" type="ORF">RIMI_LOCUS9059928</name>
</gene>
<feature type="non-terminal residue" evidence="1">
    <location>
        <position position="1"/>
    </location>
</feature>
<evidence type="ECO:0000313" key="2">
    <source>
        <dbReference type="Proteomes" id="UP001176940"/>
    </source>
</evidence>
<proteinExistence type="predicted"/>
<accession>A0ABN9LGK8</accession>
<dbReference type="Gene3D" id="2.10.70.10">
    <property type="entry name" value="Complement Module, domain 1"/>
    <property type="match status" value="1"/>
</dbReference>
<keyword evidence="2" id="KW-1185">Reference proteome</keyword>
<name>A0ABN9LGK8_9NEOB</name>
<dbReference type="SUPFAM" id="SSF57603">
    <property type="entry name" value="FnI-like domain"/>
    <property type="match status" value="1"/>
</dbReference>
<dbReference type="EMBL" id="CAUEEQ010018493">
    <property type="protein sequence ID" value="CAJ0940905.1"/>
    <property type="molecule type" value="Genomic_DNA"/>
</dbReference>
<sequence length="148" mass="16103">IDYISVIKMHFGTNLPAGRFGGRTAHAPAILEDGGAREKTDGTTAGSAALMVIWMEKLGRRIHGGSVKCIADICDMITCEHPVTPPGKCCPECVNCHYRGQILRNGERFQPDLCTTCTCKTCNFFFKSLFFPPLITCSNGTCLNLLSV</sequence>
<dbReference type="Proteomes" id="UP001176940">
    <property type="component" value="Unassembled WGS sequence"/>
</dbReference>
<evidence type="ECO:0000313" key="1">
    <source>
        <dbReference type="EMBL" id="CAJ0940905.1"/>
    </source>
</evidence>